<feature type="compositionally biased region" description="Basic and acidic residues" evidence="8">
    <location>
        <begin position="226"/>
        <end position="238"/>
    </location>
</feature>
<dbReference type="PANTHER" id="PTHR48022:SF68">
    <property type="entry name" value="MAJOR FACILITATOR SUPERFAMILY (MFS) PROFILE DOMAIN-CONTAINING PROTEIN-RELATED"/>
    <property type="match status" value="1"/>
</dbReference>
<dbReference type="InterPro" id="IPR003663">
    <property type="entry name" value="Sugar/inositol_transpt"/>
</dbReference>
<dbReference type="InterPro" id="IPR005829">
    <property type="entry name" value="Sugar_transporter_CS"/>
</dbReference>
<feature type="transmembrane region" description="Helical" evidence="9">
    <location>
        <begin position="17"/>
        <end position="38"/>
    </location>
</feature>
<dbReference type="PROSITE" id="PS00216">
    <property type="entry name" value="SUGAR_TRANSPORT_1"/>
    <property type="match status" value="1"/>
</dbReference>
<dbReference type="Proteomes" id="UP000235392">
    <property type="component" value="Unassembled WGS sequence"/>
</dbReference>
<dbReference type="Gene3D" id="1.20.1250.20">
    <property type="entry name" value="MFS general substrate transporter like domains"/>
    <property type="match status" value="2"/>
</dbReference>
<evidence type="ECO:0000313" key="11">
    <source>
        <dbReference type="Proteomes" id="UP000235392"/>
    </source>
</evidence>
<comment type="catalytic activity">
    <reaction evidence="7">
        <text>myo-inositol(out) + H(+)(out) = myo-inositol(in) + H(+)(in)</text>
        <dbReference type="Rhea" id="RHEA:60364"/>
        <dbReference type="ChEBI" id="CHEBI:15378"/>
        <dbReference type="ChEBI" id="CHEBI:17268"/>
    </reaction>
</comment>
<dbReference type="GO" id="GO:0005351">
    <property type="term" value="F:carbohydrate:proton symporter activity"/>
    <property type="evidence" value="ECO:0007669"/>
    <property type="project" value="TreeGrafter"/>
</dbReference>
<dbReference type="InterPro" id="IPR050360">
    <property type="entry name" value="MFS_Sugar_Transporters"/>
</dbReference>
<dbReference type="SUPFAM" id="SSF103473">
    <property type="entry name" value="MFS general substrate transporter"/>
    <property type="match status" value="1"/>
</dbReference>
<dbReference type="GO" id="GO:0016020">
    <property type="term" value="C:membrane"/>
    <property type="evidence" value="ECO:0007669"/>
    <property type="project" value="UniProtKB-SubCell"/>
</dbReference>
<feature type="transmembrane region" description="Helical" evidence="9">
    <location>
        <begin position="82"/>
        <end position="102"/>
    </location>
</feature>
<name>A0A2N5TG66_9BASI</name>
<feature type="region of interest" description="Disordered" evidence="8">
    <location>
        <begin position="210"/>
        <end position="238"/>
    </location>
</feature>
<feature type="transmembrane region" description="Helical" evidence="9">
    <location>
        <begin position="122"/>
        <end position="142"/>
    </location>
</feature>
<feature type="transmembrane region" description="Helical" evidence="9">
    <location>
        <begin position="50"/>
        <end position="70"/>
    </location>
</feature>
<dbReference type="InterPro" id="IPR036259">
    <property type="entry name" value="MFS_trans_sf"/>
</dbReference>
<reference evidence="10 11" key="1">
    <citation type="submission" date="2017-11" db="EMBL/GenBank/DDBJ databases">
        <title>De novo assembly and phasing of dikaryotic genomes from two isolates of Puccinia coronata f. sp. avenae, the causal agent of oat crown rust.</title>
        <authorList>
            <person name="Miller M.E."/>
            <person name="Zhang Y."/>
            <person name="Omidvar V."/>
            <person name="Sperschneider J."/>
            <person name="Schwessinger B."/>
            <person name="Raley C."/>
            <person name="Palmer J.M."/>
            <person name="Garnica D."/>
            <person name="Upadhyaya N."/>
            <person name="Rathjen J."/>
            <person name="Taylor J.M."/>
            <person name="Park R.F."/>
            <person name="Dodds P.N."/>
            <person name="Hirsch C.D."/>
            <person name="Kianian S.F."/>
            <person name="Figueroa M."/>
        </authorList>
    </citation>
    <scope>NUCLEOTIDE SEQUENCE [LARGE SCALE GENOMIC DNA]</scope>
    <source>
        <strain evidence="10">12SD80</strain>
    </source>
</reference>
<gene>
    <name evidence="10" type="ORF">PCASD_07470</name>
</gene>
<evidence type="ECO:0000256" key="6">
    <source>
        <dbReference type="ARBA" id="ARBA00023136"/>
    </source>
</evidence>
<evidence type="ECO:0008006" key="12">
    <source>
        <dbReference type="Google" id="ProtNLM"/>
    </source>
</evidence>
<feature type="transmembrane region" description="Helical" evidence="9">
    <location>
        <begin position="154"/>
        <end position="175"/>
    </location>
</feature>
<comment type="caution">
    <text evidence="10">The sequence shown here is derived from an EMBL/GenBank/DDBJ whole genome shotgun (WGS) entry which is preliminary data.</text>
</comment>
<dbReference type="PANTHER" id="PTHR48022">
    <property type="entry name" value="PLASTIDIC GLUCOSE TRANSPORTER 4"/>
    <property type="match status" value="1"/>
</dbReference>
<evidence type="ECO:0000256" key="8">
    <source>
        <dbReference type="SAM" id="MobiDB-lite"/>
    </source>
</evidence>
<evidence type="ECO:0000256" key="9">
    <source>
        <dbReference type="SAM" id="Phobius"/>
    </source>
</evidence>
<evidence type="ECO:0000256" key="4">
    <source>
        <dbReference type="ARBA" id="ARBA00022692"/>
    </source>
</evidence>
<sequence length="238" mass="25977">MDVFTNGKSRNFQRTTLAVVSQCFQQISGINLITYYAATVYESYLHLGPILSRVLAACTGTEFFLASWIGVYTIERFGRRKLMIGGAAGMAISMAVLAASVWKIEKNGPDSTDMGPAIAATVFFFVYNTFFGIGWLGMSWLYSAEIVGLEIRSAATGLSTASINAFIVPSIYFFFPETAYRSLEEIDEIFAVSGWFSVVHTARPSVTPLVKHDDASPDAKASVATVKDDSFEEKQASS</sequence>
<protein>
    <recommendedName>
        <fullName evidence="12">Major facilitator superfamily (MFS) profile domain-containing protein</fullName>
    </recommendedName>
</protein>
<comment type="subcellular location">
    <subcellularLocation>
        <location evidence="1">Membrane</location>
        <topology evidence="1">Multi-pass membrane protein</topology>
    </subcellularLocation>
</comment>
<proteinExistence type="inferred from homology"/>
<dbReference type="AlphaFoldDB" id="A0A2N5TG66"/>
<organism evidence="10 11">
    <name type="scientific">Puccinia coronata f. sp. avenae</name>
    <dbReference type="NCBI Taxonomy" id="200324"/>
    <lineage>
        <taxon>Eukaryota</taxon>
        <taxon>Fungi</taxon>
        <taxon>Dikarya</taxon>
        <taxon>Basidiomycota</taxon>
        <taxon>Pucciniomycotina</taxon>
        <taxon>Pucciniomycetes</taxon>
        <taxon>Pucciniales</taxon>
        <taxon>Pucciniaceae</taxon>
        <taxon>Puccinia</taxon>
    </lineage>
</organism>
<evidence type="ECO:0000256" key="7">
    <source>
        <dbReference type="ARBA" id="ARBA00049119"/>
    </source>
</evidence>
<dbReference type="PRINTS" id="PR00171">
    <property type="entry name" value="SUGRTRNSPORT"/>
</dbReference>
<evidence type="ECO:0000313" key="10">
    <source>
        <dbReference type="EMBL" id="PLW24485.1"/>
    </source>
</evidence>
<keyword evidence="6 9" id="KW-0472">Membrane</keyword>
<dbReference type="Pfam" id="PF00083">
    <property type="entry name" value="Sugar_tr"/>
    <property type="match status" value="1"/>
</dbReference>
<dbReference type="EMBL" id="PGCI01000608">
    <property type="protein sequence ID" value="PLW24485.1"/>
    <property type="molecule type" value="Genomic_DNA"/>
</dbReference>
<dbReference type="InterPro" id="IPR005828">
    <property type="entry name" value="MFS_sugar_transport-like"/>
</dbReference>
<evidence type="ECO:0000256" key="1">
    <source>
        <dbReference type="ARBA" id="ARBA00004141"/>
    </source>
</evidence>
<evidence type="ECO:0000256" key="3">
    <source>
        <dbReference type="ARBA" id="ARBA00022448"/>
    </source>
</evidence>
<keyword evidence="3" id="KW-0813">Transport</keyword>
<keyword evidence="4 9" id="KW-0812">Transmembrane</keyword>
<accession>A0A2N5TG66</accession>
<evidence type="ECO:0000256" key="5">
    <source>
        <dbReference type="ARBA" id="ARBA00022989"/>
    </source>
</evidence>
<comment type="similarity">
    <text evidence="2">Belongs to the major facilitator superfamily. Sugar transporter (TC 2.A.1.1) family.</text>
</comment>
<evidence type="ECO:0000256" key="2">
    <source>
        <dbReference type="ARBA" id="ARBA00010992"/>
    </source>
</evidence>
<keyword evidence="5 9" id="KW-1133">Transmembrane helix</keyword>